<reference evidence="1 2" key="1">
    <citation type="journal article" date="2016" name="Nat. Commun.">
        <title>Thousands of microbial genomes shed light on interconnected biogeochemical processes in an aquifer system.</title>
        <authorList>
            <person name="Anantharaman K."/>
            <person name="Brown C.T."/>
            <person name="Hug L.A."/>
            <person name="Sharon I."/>
            <person name="Castelle C.J."/>
            <person name="Probst A.J."/>
            <person name="Thomas B.C."/>
            <person name="Singh A."/>
            <person name="Wilkins M.J."/>
            <person name="Karaoz U."/>
            <person name="Brodie E.L."/>
            <person name="Williams K.H."/>
            <person name="Hubbard S.S."/>
            <person name="Banfield J.F."/>
        </authorList>
    </citation>
    <scope>NUCLEOTIDE SEQUENCE [LARGE SCALE GENOMIC DNA]</scope>
</reference>
<name>A0A1G2H5N7_9BACT</name>
<comment type="caution">
    <text evidence="1">The sequence shown here is derived from an EMBL/GenBank/DDBJ whole genome shotgun (WGS) entry which is preliminary data.</text>
</comment>
<dbReference type="Proteomes" id="UP000178996">
    <property type="component" value="Unassembled WGS sequence"/>
</dbReference>
<organism evidence="1 2">
    <name type="scientific">Candidatus Ryanbacteria bacterium RIFCSPLOWO2_12_FULL_47_9c</name>
    <dbReference type="NCBI Taxonomy" id="1802131"/>
    <lineage>
        <taxon>Bacteria</taxon>
        <taxon>Candidatus Ryaniibacteriota</taxon>
    </lineage>
</organism>
<dbReference type="EMBL" id="MHOB01000018">
    <property type="protein sequence ID" value="OGZ57669.1"/>
    <property type="molecule type" value="Genomic_DNA"/>
</dbReference>
<dbReference type="AlphaFoldDB" id="A0A1G2H5N7"/>
<gene>
    <name evidence="1" type="ORF">A3G60_00745</name>
</gene>
<dbReference type="SUPFAM" id="SSF143011">
    <property type="entry name" value="RelE-like"/>
    <property type="match status" value="1"/>
</dbReference>
<evidence type="ECO:0000313" key="2">
    <source>
        <dbReference type="Proteomes" id="UP000178996"/>
    </source>
</evidence>
<dbReference type="Gene3D" id="3.30.2310.20">
    <property type="entry name" value="RelE-like"/>
    <property type="match status" value="1"/>
</dbReference>
<proteinExistence type="predicted"/>
<evidence type="ECO:0000313" key="1">
    <source>
        <dbReference type="EMBL" id="OGZ57669.1"/>
    </source>
</evidence>
<accession>A0A1G2H5N7</accession>
<evidence type="ECO:0008006" key="3">
    <source>
        <dbReference type="Google" id="ProtNLM"/>
    </source>
</evidence>
<protein>
    <recommendedName>
        <fullName evidence="3">Plasmid stabilization protein</fullName>
    </recommendedName>
</protein>
<sequence length="84" mass="9158">MRLSLTYSAYREMEQIPGVPLRAIGAAILALSDNPMPPGSAVLKGRGGCLYISIDGYNILYHVGQREEEITVLGVVDESLRTLH</sequence>
<dbReference type="InterPro" id="IPR035093">
    <property type="entry name" value="RelE/ParE_toxin_dom_sf"/>
</dbReference>